<dbReference type="InterPro" id="IPR015425">
    <property type="entry name" value="FH2_Formin"/>
</dbReference>
<evidence type="ECO:0000256" key="1">
    <source>
        <dbReference type="ARBA" id="ARBA00025793"/>
    </source>
</evidence>
<dbReference type="PANTHER" id="PTHR23213">
    <property type="entry name" value="FORMIN-RELATED"/>
    <property type="match status" value="1"/>
</dbReference>
<evidence type="ECO:0000259" key="6">
    <source>
        <dbReference type="PROSITE" id="PS51444"/>
    </source>
</evidence>
<sequence>MGVKIVRASIVFVLLFFALLGEGLEEENEIEELLSCRRVNSASEERVGNSAVSLWTKCKFGLIKSREADLRRYLTSELLQITTEAPSPAPSPNSDIQGAGSSNSGPKKSSKSKHVIVAIVITAVAVFFISAILFLFCCKAFRKGSGYEHKDDRPLLGLSLSDSAGSFSKSFAVDNSYKKTGNHSYHPELSDKKRNGSLDSKLSVTSYTIDASVTGAAKFSEESTSISGNINAPTPPLKLPPGMIPLKPPPGRAKPLAPEPPASFRRPPNRAGRPPATLAPSPLKADSSGVASQPPGPPPPPPLKTSSGVASQPPAPPPPPPLKTSSGVASQPPAPPPPPPVPPASKPGPHPPPPPVPPASKPGPHPPPPPAPSASKPGPHPPPPPAPASKHGPQPPPPPKIGVVPPRPPPGAIGKGSGNTSGGASKGEDDDAAPKTKLKPFFWDKVPANPDHSMVWHQIKSGSFQFDEETIEMLFGYNPQKNKTEQAKESSSHDPPPQFIQIIDSKKAQNLSILLRAMNVTREEVLDALMEGNELPSELLETLLKMAPTPEEELKLRLFSGKPSQLGPAERFLKGLVEIPFAFERLEALFFMSTLQEEVAALKESFTTLEVACKELRSSRLFLKLLEAVLKTGNRMNDGTFRGGAQAFKLDTLLKLSDVRGTDGKTTLLHFVVQEIIRSEGIRAARALGESHSLSSIKSDDLPEDTAIDTDEEHYRSLGLQVVSGLGSQLENVKAAACLDTDILTGTVAKLENALMKTRNFLNSEMQNVEGENGFRKALEIFVQHAESDIMSLLEEEKKIMGLVKSTAEYFHGDSGKEEGLRLFVVVRDFLLMVDKACREVREKPRKPTRKQKRDPPSHETSAETTPSQPPGFPRRLFPAIAERRADDYSSDDD</sequence>
<keyword evidence="4" id="KW-1133">Transmembrane helix</keyword>
<feature type="compositionally biased region" description="Low complexity" evidence="3">
    <location>
        <begin position="265"/>
        <end position="276"/>
    </location>
</feature>
<dbReference type="GO" id="GO:0045010">
    <property type="term" value="P:actin nucleation"/>
    <property type="evidence" value="ECO:0007669"/>
    <property type="project" value="InterPro"/>
</dbReference>
<feature type="compositionally biased region" description="Gly residues" evidence="3">
    <location>
        <begin position="413"/>
        <end position="425"/>
    </location>
</feature>
<feature type="transmembrane region" description="Helical" evidence="4">
    <location>
        <begin position="115"/>
        <end position="137"/>
    </location>
</feature>
<feature type="region of interest" description="Disordered" evidence="3">
    <location>
        <begin position="221"/>
        <end position="435"/>
    </location>
</feature>
<evidence type="ECO:0000256" key="4">
    <source>
        <dbReference type="SAM" id="Phobius"/>
    </source>
</evidence>
<name>A0AAD3XIC4_NEPGR</name>
<dbReference type="InterPro" id="IPR042201">
    <property type="entry name" value="FH2_Formin_sf"/>
</dbReference>
<evidence type="ECO:0000313" key="7">
    <source>
        <dbReference type="EMBL" id="GMH05697.1"/>
    </source>
</evidence>
<dbReference type="InterPro" id="IPR027643">
    <property type="entry name" value="Formin-like_plant"/>
</dbReference>
<dbReference type="GO" id="GO:0051015">
    <property type="term" value="F:actin filament binding"/>
    <property type="evidence" value="ECO:0007669"/>
    <property type="project" value="InterPro"/>
</dbReference>
<keyword evidence="5" id="KW-0732">Signal</keyword>
<feature type="compositionally biased region" description="Basic residues" evidence="3">
    <location>
        <begin position="844"/>
        <end position="853"/>
    </location>
</feature>
<evidence type="ECO:0000256" key="5">
    <source>
        <dbReference type="SAM" id="SignalP"/>
    </source>
</evidence>
<dbReference type="Pfam" id="PF02181">
    <property type="entry name" value="FH2"/>
    <property type="match status" value="1"/>
</dbReference>
<keyword evidence="4" id="KW-0812">Transmembrane</keyword>
<dbReference type="SMART" id="SM00498">
    <property type="entry name" value="FH2"/>
    <property type="match status" value="1"/>
</dbReference>
<feature type="compositionally biased region" description="Pro residues" evidence="3">
    <location>
        <begin position="233"/>
        <end position="261"/>
    </location>
</feature>
<feature type="compositionally biased region" description="Pro residues" evidence="3">
    <location>
        <begin position="313"/>
        <end position="322"/>
    </location>
</feature>
<proteinExistence type="inferred from homology"/>
<feature type="domain" description="FH2" evidence="6">
    <location>
        <begin position="428"/>
        <end position="860"/>
    </location>
</feature>
<gene>
    <name evidence="7" type="ORF">Nepgr_007537</name>
</gene>
<comment type="similarity">
    <text evidence="1">Belongs to the formin-like family. Class-I subfamily.</text>
</comment>
<evidence type="ECO:0000313" key="8">
    <source>
        <dbReference type="Proteomes" id="UP001279734"/>
    </source>
</evidence>
<dbReference type="SUPFAM" id="SSF101447">
    <property type="entry name" value="Formin homology 2 domain (FH2 domain)"/>
    <property type="match status" value="1"/>
</dbReference>
<feature type="region of interest" description="Disordered" evidence="3">
    <location>
        <begin position="83"/>
        <end position="109"/>
    </location>
</feature>
<evidence type="ECO:0000256" key="3">
    <source>
        <dbReference type="SAM" id="MobiDB-lite"/>
    </source>
</evidence>
<comment type="caution">
    <text evidence="7">The sequence shown here is derived from an EMBL/GenBank/DDBJ whole genome shotgun (WGS) entry which is preliminary data.</text>
</comment>
<reference evidence="7" key="1">
    <citation type="submission" date="2023-05" db="EMBL/GenBank/DDBJ databases">
        <title>Nepenthes gracilis genome sequencing.</title>
        <authorList>
            <person name="Fukushima K."/>
        </authorList>
    </citation>
    <scope>NUCLEOTIDE SEQUENCE</scope>
    <source>
        <strain evidence="7">SING2019-196</strain>
    </source>
</reference>
<keyword evidence="8" id="KW-1185">Reference proteome</keyword>
<feature type="compositionally biased region" description="Polar residues" evidence="3">
    <location>
        <begin position="222"/>
        <end position="232"/>
    </location>
</feature>
<feature type="chain" id="PRO_5042257229" description="Formin-like protein" evidence="5">
    <location>
        <begin position="24"/>
        <end position="894"/>
    </location>
</feature>
<dbReference type="PANTHER" id="PTHR23213:SF269">
    <property type="entry name" value="FORMIN-LIKE PROTEIN 5"/>
    <property type="match status" value="1"/>
</dbReference>
<organism evidence="7 8">
    <name type="scientific">Nepenthes gracilis</name>
    <name type="common">Slender pitcher plant</name>
    <dbReference type="NCBI Taxonomy" id="150966"/>
    <lineage>
        <taxon>Eukaryota</taxon>
        <taxon>Viridiplantae</taxon>
        <taxon>Streptophyta</taxon>
        <taxon>Embryophyta</taxon>
        <taxon>Tracheophyta</taxon>
        <taxon>Spermatophyta</taxon>
        <taxon>Magnoliopsida</taxon>
        <taxon>eudicotyledons</taxon>
        <taxon>Gunneridae</taxon>
        <taxon>Pentapetalae</taxon>
        <taxon>Caryophyllales</taxon>
        <taxon>Nepenthaceae</taxon>
        <taxon>Nepenthes</taxon>
    </lineage>
</organism>
<protein>
    <recommendedName>
        <fullName evidence="2">Formin-like protein</fullName>
    </recommendedName>
</protein>
<dbReference type="AlphaFoldDB" id="A0AAD3XIC4"/>
<dbReference type="PROSITE" id="PS51444">
    <property type="entry name" value="FH2"/>
    <property type="match status" value="1"/>
</dbReference>
<dbReference type="Proteomes" id="UP001279734">
    <property type="component" value="Unassembled WGS sequence"/>
</dbReference>
<feature type="compositionally biased region" description="Pro residues" evidence="3">
    <location>
        <begin position="294"/>
        <end position="303"/>
    </location>
</feature>
<keyword evidence="4" id="KW-0472">Membrane</keyword>
<feature type="signal peptide" evidence="5">
    <location>
        <begin position="1"/>
        <end position="23"/>
    </location>
</feature>
<dbReference type="Gene3D" id="1.20.58.2220">
    <property type="entry name" value="Formin, FH2 domain"/>
    <property type="match status" value="1"/>
</dbReference>
<feature type="region of interest" description="Disordered" evidence="3">
    <location>
        <begin position="842"/>
        <end position="894"/>
    </location>
</feature>
<accession>A0AAD3XIC4</accession>
<dbReference type="EMBL" id="BSYO01000006">
    <property type="protein sequence ID" value="GMH05697.1"/>
    <property type="molecule type" value="Genomic_DNA"/>
</dbReference>
<feature type="compositionally biased region" description="Pro residues" evidence="3">
    <location>
        <begin position="332"/>
        <end position="411"/>
    </location>
</feature>
<evidence type="ECO:0000256" key="2">
    <source>
        <dbReference type="RuleBase" id="RU361260"/>
    </source>
</evidence>